<dbReference type="PIRSF" id="PIRSF000724">
    <property type="entry name" value="Pgk"/>
    <property type="match status" value="1"/>
</dbReference>
<dbReference type="EC" id="2.7.2.3" evidence="7 19"/>
<dbReference type="GO" id="GO:0006096">
    <property type="term" value="P:glycolytic process"/>
    <property type="evidence" value="ECO:0007669"/>
    <property type="project" value="UniProtKB-KW"/>
</dbReference>
<feature type="binding site" evidence="18">
    <location>
        <begin position="373"/>
        <end position="376"/>
    </location>
    <ligand>
        <name>ATP</name>
        <dbReference type="ChEBI" id="CHEBI:30616"/>
    </ligand>
</feature>
<evidence type="ECO:0000256" key="5">
    <source>
        <dbReference type="ARBA" id="ARBA00008982"/>
    </source>
</evidence>
<feature type="binding site" evidence="18">
    <location>
        <position position="344"/>
    </location>
    <ligand>
        <name>ATP</name>
        <dbReference type="ChEBI" id="CHEBI:30616"/>
    </ligand>
</feature>
<comment type="catalytic activity">
    <reaction evidence="1 19">
        <text>(2R)-3-phosphoglycerate + ATP = (2R)-3-phospho-glyceroyl phosphate + ADP</text>
        <dbReference type="Rhea" id="RHEA:14801"/>
        <dbReference type="ChEBI" id="CHEBI:30616"/>
        <dbReference type="ChEBI" id="CHEBI:57604"/>
        <dbReference type="ChEBI" id="CHEBI:58272"/>
        <dbReference type="ChEBI" id="CHEBI:456216"/>
        <dbReference type="EC" id="2.7.2.3"/>
    </reaction>
</comment>
<dbReference type="GO" id="GO:0005739">
    <property type="term" value="C:mitochondrion"/>
    <property type="evidence" value="ECO:0007669"/>
    <property type="project" value="UniProtKB-SubCell"/>
</dbReference>
<evidence type="ECO:0000256" key="1">
    <source>
        <dbReference type="ARBA" id="ARBA00000642"/>
    </source>
</evidence>
<dbReference type="OrthoDB" id="275353at2759"/>
<evidence type="ECO:0000256" key="10">
    <source>
        <dbReference type="ARBA" id="ARBA00022723"/>
    </source>
</evidence>
<evidence type="ECO:0000256" key="16">
    <source>
        <dbReference type="ARBA" id="ARBA00049965"/>
    </source>
</evidence>
<reference evidence="21" key="1">
    <citation type="submission" date="2022-11" db="EMBL/GenBank/DDBJ databases">
        <authorList>
            <person name="Petersen C."/>
        </authorList>
    </citation>
    <scope>NUCLEOTIDE SEQUENCE</scope>
    <source>
        <strain evidence="21">IBT 30761</strain>
    </source>
</reference>
<keyword evidence="14" id="KW-0460">Magnesium</keyword>
<evidence type="ECO:0000256" key="7">
    <source>
        <dbReference type="ARBA" id="ARBA00013061"/>
    </source>
</evidence>
<evidence type="ECO:0000256" key="2">
    <source>
        <dbReference type="ARBA" id="ARBA00001946"/>
    </source>
</evidence>
<feature type="binding site" evidence="18">
    <location>
        <position position="220"/>
    </location>
    <ligand>
        <name>ATP</name>
        <dbReference type="ChEBI" id="CHEBI:30616"/>
    </ligand>
</feature>
<protein>
    <recommendedName>
        <fullName evidence="8 19">Phosphoglycerate kinase</fullName>
        <ecNumber evidence="7 19">2.7.2.3</ecNumber>
    </recommendedName>
</protein>
<evidence type="ECO:0000256" key="19">
    <source>
        <dbReference type="RuleBase" id="RU000532"/>
    </source>
</evidence>
<evidence type="ECO:0000256" key="11">
    <source>
        <dbReference type="ARBA" id="ARBA00022741"/>
    </source>
</evidence>
<dbReference type="GO" id="GO:0005829">
    <property type="term" value="C:cytosol"/>
    <property type="evidence" value="ECO:0007669"/>
    <property type="project" value="TreeGrafter"/>
</dbReference>
<feature type="binding site" evidence="17">
    <location>
        <begin position="24"/>
        <end position="26"/>
    </location>
    <ligand>
        <name>substrate</name>
    </ligand>
</feature>
<keyword evidence="13 18" id="KW-0067">ATP-binding</keyword>
<keyword evidence="10" id="KW-0479">Metal-binding</keyword>
<evidence type="ECO:0000256" key="3">
    <source>
        <dbReference type="ARBA" id="ARBA00004173"/>
    </source>
</evidence>
<sequence length="417" mass="44086">MSLSSKLPITDVDLKDKRVLIRVDFNVPLDDNKNVTNPQRIVGALPTIQYAIDNGAKAVVLMSHLGRPDGKPNTKYSLKPVVPVLEKLLGKSVIFTEDCVGPQVEETVNKATGGQVVLLENLRFHAEEEGSSKDAEGKKVKADKEKVAEFRKGLTALGDVYVNDAFGTAHRAHSSMVGCELPQKAAGFLVKKELEYFAKALENPQRPFLAILGGSKVSDKIQLIDNLLPKVNSLIITGGMAFTFKKTLENVKIGSSLFDEAGSKIVGDIVEKAKKNNVQIILPVDYITADKFAEDANVGSATDESGIPDGSLGLDVGPKTQELYKKAIAESKTILWNGPAGVFEFPNFASGTKATLDAAVDAVKSGATVIVGGGDTATAAAKFGAEDKLSHVSTGGGASLELLEGKELPGVAALSSK</sequence>
<dbReference type="FunFam" id="3.40.50.1260:FF:000019">
    <property type="entry name" value="Phosphoglycerate kinase 1"/>
    <property type="match status" value="1"/>
</dbReference>
<name>A0A9W9FEV8_9EURO</name>
<keyword evidence="15" id="KW-0324">Glycolysis</keyword>
<reference evidence="21" key="2">
    <citation type="journal article" date="2023" name="IMA Fungus">
        <title>Comparative genomic study of the Penicillium genus elucidates a diverse pangenome and 15 lateral gene transfer events.</title>
        <authorList>
            <person name="Petersen C."/>
            <person name="Sorensen T."/>
            <person name="Nielsen M.R."/>
            <person name="Sondergaard T.E."/>
            <person name="Sorensen J.L."/>
            <person name="Fitzpatrick D.A."/>
            <person name="Frisvad J.C."/>
            <person name="Nielsen K.L."/>
        </authorList>
    </citation>
    <scope>NUCLEOTIDE SEQUENCE</scope>
    <source>
        <strain evidence="21">IBT 30761</strain>
    </source>
</reference>
<feature type="binding site" evidence="17">
    <location>
        <position position="40"/>
    </location>
    <ligand>
        <name>(2R)-3-phosphoglycerate</name>
        <dbReference type="ChEBI" id="CHEBI:58272"/>
    </ligand>
</feature>
<keyword evidence="12 19" id="KW-0418">Kinase</keyword>
<dbReference type="FunFam" id="3.40.50.1260:FF:000003">
    <property type="entry name" value="Phosphoglycerate kinase"/>
    <property type="match status" value="1"/>
</dbReference>
<evidence type="ECO:0000256" key="6">
    <source>
        <dbReference type="ARBA" id="ARBA00011245"/>
    </source>
</evidence>
<dbReference type="GO" id="GO:0006094">
    <property type="term" value="P:gluconeogenesis"/>
    <property type="evidence" value="ECO:0007669"/>
    <property type="project" value="TreeGrafter"/>
</dbReference>
<evidence type="ECO:0000256" key="14">
    <source>
        <dbReference type="ARBA" id="ARBA00022842"/>
    </source>
</evidence>
<dbReference type="AlphaFoldDB" id="A0A9W9FEV8"/>
<dbReference type="Gene3D" id="3.40.50.1260">
    <property type="entry name" value="Phosphoglycerate kinase, N-terminal domain"/>
    <property type="match status" value="3"/>
</dbReference>
<feature type="binding site" evidence="17">
    <location>
        <position position="171"/>
    </location>
    <ligand>
        <name>(2R)-3-phosphoglycerate</name>
        <dbReference type="ChEBI" id="CHEBI:58272"/>
    </ligand>
</feature>
<dbReference type="InterPro" id="IPR036043">
    <property type="entry name" value="Phosphoglycerate_kinase_sf"/>
</dbReference>
<comment type="cofactor">
    <cofactor evidence="2">
        <name>Mg(2+)</name>
        <dbReference type="ChEBI" id="CHEBI:18420"/>
    </cofactor>
</comment>
<proteinExistence type="inferred from homology"/>
<dbReference type="Proteomes" id="UP001149074">
    <property type="component" value="Unassembled WGS sequence"/>
</dbReference>
<evidence type="ECO:0000256" key="8">
    <source>
        <dbReference type="ARBA" id="ARBA00016471"/>
    </source>
</evidence>
<comment type="subcellular location">
    <subcellularLocation>
        <location evidence="3">Mitochondrion</location>
    </subcellularLocation>
</comment>
<evidence type="ECO:0000256" key="13">
    <source>
        <dbReference type="ARBA" id="ARBA00022840"/>
    </source>
</evidence>
<dbReference type="PRINTS" id="PR00477">
    <property type="entry name" value="PHGLYCKINASE"/>
</dbReference>
<dbReference type="InterPro" id="IPR015824">
    <property type="entry name" value="Phosphoglycerate_kinase_N"/>
</dbReference>
<comment type="caution">
    <text evidence="21">The sequence shown here is derived from an EMBL/GenBank/DDBJ whole genome shotgun (WGS) entry which is preliminary data.</text>
</comment>
<feature type="binding site" evidence="17">
    <location>
        <begin position="64"/>
        <end position="67"/>
    </location>
    <ligand>
        <name>substrate</name>
    </ligand>
</feature>
<keyword evidence="9 19" id="KW-0808">Transferase</keyword>
<evidence type="ECO:0000256" key="17">
    <source>
        <dbReference type="PIRSR" id="PIRSR000724-1"/>
    </source>
</evidence>
<evidence type="ECO:0000256" key="20">
    <source>
        <dbReference type="RuleBase" id="RU000696"/>
    </source>
</evidence>
<comment type="function">
    <text evidence="16">Catalyzes one of the two ATP producing reactions in the glycolytic pathway via the reversible conversion of 1,3-diphosphoglycerate to 3-phosphoglycerate. Both L- and D- forms of purine and pyrimidine nucleotides can be used as substrates, but the activity is much lower on pyrimidines. Negatively regulates the biosynthesis of acetyl-CoA from pyruvate in the mitochondrion.</text>
</comment>
<accession>A0A9W9FEV8</accession>
<dbReference type="InterPro" id="IPR001576">
    <property type="entry name" value="Phosphoglycerate_kinase"/>
</dbReference>
<dbReference type="Pfam" id="PF00162">
    <property type="entry name" value="PGK"/>
    <property type="match status" value="1"/>
</dbReference>
<evidence type="ECO:0000256" key="9">
    <source>
        <dbReference type="ARBA" id="ARBA00022679"/>
    </source>
</evidence>
<dbReference type="EMBL" id="JAPQKI010000005">
    <property type="protein sequence ID" value="KAJ5098907.1"/>
    <property type="molecule type" value="Genomic_DNA"/>
</dbReference>
<dbReference type="InterPro" id="IPR015911">
    <property type="entry name" value="Phosphoglycerate_kinase_CS"/>
</dbReference>
<dbReference type="GO" id="GO:0005524">
    <property type="term" value="F:ATP binding"/>
    <property type="evidence" value="ECO:0007669"/>
    <property type="project" value="UniProtKB-KW"/>
</dbReference>
<evidence type="ECO:0000256" key="15">
    <source>
        <dbReference type="ARBA" id="ARBA00023152"/>
    </source>
</evidence>
<dbReference type="SUPFAM" id="SSF53748">
    <property type="entry name" value="Phosphoglycerate kinase"/>
    <property type="match status" value="1"/>
</dbReference>
<comment type="subunit">
    <text evidence="6 20">Monomer.</text>
</comment>
<dbReference type="GO" id="GO:0004618">
    <property type="term" value="F:phosphoglycerate kinase activity"/>
    <property type="evidence" value="ECO:0007669"/>
    <property type="project" value="UniProtKB-EC"/>
</dbReference>
<keyword evidence="11" id="KW-0547">Nucleotide-binding</keyword>
<gene>
    <name evidence="21" type="ORF">N7532_005908</name>
</gene>
<evidence type="ECO:0000256" key="4">
    <source>
        <dbReference type="ARBA" id="ARBA00004838"/>
    </source>
</evidence>
<comment type="pathway">
    <text evidence="4">Carbohydrate degradation; glycolysis; pyruvate from D-glyceraldehyde 3-phosphate: step 2/5.</text>
</comment>
<feature type="binding site" evidence="17">
    <location>
        <position position="123"/>
    </location>
    <ligand>
        <name>(2R)-3-phosphoglycerate</name>
        <dbReference type="ChEBI" id="CHEBI:58272"/>
    </ligand>
</feature>
<dbReference type="GeneID" id="81357381"/>
<organism evidence="21 22">
    <name type="scientific">Penicillium argentinense</name>
    <dbReference type="NCBI Taxonomy" id="1131581"/>
    <lineage>
        <taxon>Eukaryota</taxon>
        <taxon>Fungi</taxon>
        <taxon>Dikarya</taxon>
        <taxon>Ascomycota</taxon>
        <taxon>Pezizomycotina</taxon>
        <taxon>Eurotiomycetes</taxon>
        <taxon>Eurotiomycetidae</taxon>
        <taxon>Eurotiales</taxon>
        <taxon>Aspergillaceae</taxon>
        <taxon>Penicillium</taxon>
    </lineage>
</organism>
<dbReference type="GO" id="GO:0046872">
    <property type="term" value="F:metal ion binding"/>
    <property type="evidence" value="ECO:0007669"/>
    <property type="project" value="UniProtKB-KW"/>
</dbReference>
<evidence type="ECO:0000256" key="18">
    <source>
        <dbReference type="PIRSR" id="PIRSR000724-2"/>
    </source>
</evidence>
<evidence type="ECO:0000313" key="21">
    <source>
        <dbReference type="EMBL" id="KAJ5098907.1"/>
    </source>
</evidence>
<dbReference type="RefSeq" id="XP_056474561.1">
    <property type="nucleotide sequence ID" value="XM_056618402.1"/>
</dbReference>
<dbReference type="GO" id="GO:0043531">
    <property type="term" value="F:ADP binding"/>
    <property type="evidence" value="ECO:0007669"/>
    <property type="project" value="TreeGrafter"/>
</dbReference>
<evidence type="ECO:0000313" key="22">
    <source>
        <dbReference type="Proteomes" id="UP001149074"/>
    </source>
</evidence>
<dbReference type="HAMAP" id="MF_00145">
    <property type="entry name" value="Phosphoglyc_kinase"/>
    <property type="match status" value="1"/>
</dbReference>
<evidence type="ECO:0000256" key="12">
    <source>
        <dbReference type="ARBA" id="ARBA00022777"/>
    </source>
</evidence>
<comment type="similarity">
    <text evidence="5 19">Belongs to the phosphoglycerate kinase family.</text>
</comment>
<dbReference type="CDD" id="cd00318">
    <property type="entry name" value="Phosphoglycerate_kinase"/>
    <property type="match status" value="1"/>
</dbReference>
<dbReference type="PROSITE" id="PS00111">
    <property type="entry name" value="PGLYCERATE_KINASE"/>
    <property type="match status" value="1"/>
</dbReference>
<keyword evidence="22" id="KW-1185">Reference proteome</keyword>
<dbReference type="PANTHER" id="PTHR11406:SF0">
    <property type="entry name" value="PHOSPHOGLYCERATE KINASE"/>
    <property type="match status" value="1"/>
</dbReference>
<dbReference type="PANTHER" id="PTHR11406">
    <property type="entry name" value="PHOSPHOGLYCERATE KINASE"/>
    <property type="match status" value="1"/>
</dbReference>